<evidence type="ECO:0000313" key="2">
    <source>
        <dbReference type="EMBL" id="KAJ9578787.1"/>
    </source>
</evidence>
<reference evidence="2" key="2">
    <citation type="submission" date="2023-05" db="EMBL/GenBank/DDBJ databases">
        <authorList>
            <person name="Fouks B."/>
        </authorList>
    </citation>
    <scope>NUCLEOTIDE SEQUENCE</scope>
    <source>
        <strain evidence="2">Stay&amp;Tobe</strain>
        <tissue evidence="2">Testes</tissue>
    </source>
</reference>
<sequence length="591" mass="65540">MCTDKSKLNSNLNSTVRDLPILTQDIGIRSISTLKSLCIAVLKQNNQLSSEKLNMPLISSDCSIVSPEIPKFDSDIALNIPENSFNSSCDNLKDVDFHEEKKNKPHTPESKISEKDIIDMAENKNSLVFACDNPEENLSPGRDEKVNSIHKKQDCNVFGSTDPEKTKNDVSTNIDGKLTEPLEPYGSSIKDSVQELIKNIDEITETEPMKTDSNLNDNELLEASDSFDLEENENMCNRKNNTSKIHKEGSFYLSNVGDIGEDLDMSVTSSIPSTPESVEGNFQESEDEMLNIKLKVSDSDDESLSDIPESAELDCNKLTLSPVAVMLKESVDITSDAHAKLPSEDFDKPSNSDDIFASIIEDNITSNEKSELNCPIISSNSETFGNSNKIMLEVNILSPSSSKVCNASSTEVNEDEAQISEQGSTNTILRRENKIDKEELTDICVAELGEVKLLEDLQDNTQSENSDSEKTFTPTADCHLDSFLEFSVESVGSTESQENSLDQSVSISEVSSRIEDISKSGDVETSEPKDEYAIKLHEIILSEDHDQINNSLHKKLEFESLKNKKTEEIVSNPKSDQQQNSLDSHNVKKDY</sequence>
<accession>A0AAD8E6V1</accession>
<dbReference type="Proteomes" id="UP001233999">
    <property type="component" value="Unassembled WGS sequence"/>
</dbReference>
<feature type="compositionally biased region" description="Basic and acidic residues" evidence="1">
    <location>
        <begin position="512"/>
        <end position="529"/>
    </location>
</feature>
<dbReference type="EMBL" id="JASPKZ010008860">
    <property type="protein sequence ID" value="KAJ9578787.1"/>
    <property type="molecule type" value="Genomic_DNA"/>
</dbReference>
<feature type="region of interest" description="Disordered" evidence="1">
    <location>
        <begin position="567"/>
        <end position="591"/>
    </location>
</feature>
<protein>
    <submittedName>
        <fullName evidence="2">Uncharacterized protein</fullName>
    </submittedName>
</protein>
<name>A0AAD8E6V1_DIPPU</name>
<reference evidence="2" key="1">
    <citation type="journal article" date="2023" name="IScience">
        <title>Live-bearing cockroach genome reveals convergent evolutionary mechanisms linked to viviparity in insects and beyond.</title>
        <authorList>
            <person name="Fouks B."/>
            <person name="Harrison M.C."/>
            <person name="Mikhailova A.A."/>
            <person name="Marchal E."/>
            <person name="English S."/>
            <person name="Carruthers M."/>
            <person name="Jennings E.C."/>
            <person name="Chiamaka E.L."/>
            <person name="Frigard R.A."/>
            <person name="Pippel M."/>
            <person name="Attardo G.M."/>
            <person name="Benoit J.B."/>
            <person name="Bornberg-Bauer E."/>
            <person name="Tobe S.S."/>
        </authorList>
    </citation>
    <scope>NUCLEOTIDE SEQUENCE</scope>
    <source>
        <strain evidence="2">Stay&amp;Tobe</strain>
    </source>
</reference>
<dbReference type="AlphaFoldDB" id="A0AAD8E6V1"/>
<organism evidence="2 3">
    <name type="scientific">Diploptera punctata</name>
    <name type="common">Pacific beetle cockroach</name>
    <dbReference type="NCBI Taxonomy" id="6984"/>
    <lineage>
        <taxon>Eukaryota</taxon>
        <taxon>Metazoa</taxon>
        <taxon>Ecdysozoa</taxon>
        <taxon>Arthropoda</taxon>
        <taxon>Hexapoda</taxon>
        <taxon>Insecta</taxon>
        <taxon>Pterygota</taxon>
        <taxon>Neoptera</taxon>
        <taxon>Polyneoptera</taxon>
        <taxon>Dictyoptera</taxon>
        <taxon>Blattodea</taxon>
        <taxon>Blaberoidea</taxon>
        <taxon>Blaberidae</taxon>
        <taxon>Diplopterinae</taxon>
        <taxon>Diploptera</taxon>
    </lineage>
</organism>
<gene>
    <name evidence="2" type="ORF">L9F63_004995</name>
</gene>
<feature type="region of interest" description="Disordered" evidence="1">
    <location>
        <begin position="491"/>
        <end position="529"/>
    </location>
</feature>
<comment type="caution">
    <text evidence="2">The sequence shown here is derived from an EMBL/GenBank/DDBJ whole genome shotgun (WGS) entry which is preliminary data.</text>
</comment>
<evidence type="ECO:0000256" key="1">
    <source>
        <dbReference type="SAM" id="MobiDB-lite"/>
    </source>
</evidence>
<feature type="compositionally biased region" description="Low complexity" evidence="1">
    <location>
        <begin position="500"/>
        <end position="511"/>
    </location>
</feature>
<feature type="region of interest" description="Disordered" evidence="1">
    <location>
        <begin position="156"/>
        <end position="186"/>
    </location>
</feature>
<evidence type="ECO:0000313" key="3">
    <source>
        <dbReference type="Proteomes" id="UP001233999"/>
    </source>
</evidence>
<proteinExistence type="predicted"/>
<keyword evidence="3" id="KW-1185">Reference proteome</keyword>
<feature type="compositionally biased region" description="Polar residues" evidence="1">
    <location>
        <begin position="572"/>
        <end position="584"/>
    </location>
</feature>